<evidence type="ECO:0000313" key="3">
    <source>
        <dbReference type="Proteomes" id="UP000680348"/>
    </source>
</evidence>
<protein>
    <submittedName>
        <fullName evidence="2">DUF922 domain-containing protein</fullName>
    </submittedName>
</protein>
<comment type="caution">
    <text evidence="2">The sequence shown here is derived from an EMBL/GenBank/DDBJ whole genome shotgun (WGS) entry which is preliminary data.</text>
</comment>
<dbReference type="InterPro" id="IPR010321">
    <property type="entry name" value="DUF922"/>
</dbReference>
<feature type="signal peptide" evidence="1">
    <location>
        <begin position="1"/>
        <end position="21"/>
    </location>
</feature>
<evidence type="ECO:0000313" key="2">
    <source>
        <dbReference type="EMBL" id="MBS3650766.1"/>
    </source>
</evidence>
<feature type="chain" id="PRO_5038127170" evidence="1">
    <location>
        <begin position="22"/>
        <end position="195"/>
    </location>
</feature>
<name>A0A942IAR0_9HYPH</name>
<keyword evidence="3" id="KW-1185">Reference proteome</keyword>
<dbReference type="RefSeq" id="WP_188256309.1">
    <property type="nucleotide sequence ID" value="NZ_JABVCF010000010.1"/>
</dbReference>
<gene>
    <name evidence="2" type="ORF">KEU06_19325</name>
</gene>
<keyword evidence="1" id="KW-0732">Signal</keyword>
<dbReference type="PIRSF" id="PIRSF010521">
    <property type="entry name" value="DUF922_bac"/>
    <property type="match status" value="1"/>
</dbReference>
<dbReference type="EMBL" id="JAGWCR010000010">
    <property type="protein sequence ID" value="MBS3650766.1"/>
    <property type="molecule type" value="Genomic_DNA"/>
</dbReference>
<sequence>MRTVGISALVVLLAASASANAGVSATTTTSTYKISGNSGQELMQQMDRKGPRQGYRASAIAQTSYDVKWNMDWQVNGGVCSPSQADAIVHIKYRYPELVATSSPNLKNRWAKFLVGVRKHEEQHGKYAIQMVSAAQKSIARIRSAGDPSCARAKQEASRIMRVTSADYEARQRQFDAVEHQPGGKVERLVGRLLP</sequence>
<dbReference type="Proteomes" id="UP000680348">
    <property type="component" value="Unassembled WGS sequence"/>
</dbReference>
<proteinExistence type="predicted"/>
<dbReference type="AlphaFoldDB" id="A0A942IAR0"/>
<evidence type="ECO:0000256" key="1">
    <source>
        <dbReference type="SAM" id="SignalP"/>
    </source>
</evidence>
<dbReference type="Pfam" id="PF06037">
    <property type="entry name" value="DUF922"/>
    <property type="match status" value="1"/>
</dbReference>
<organism evidence="2 3">
    <name type="scientific">Pseudaminobacter soli</name>
    <name type="common">ex Zhang et al. 2022</name>
    <dbReference type="NCBI Taxonomy" id="2831468"/>
    <lineage>
        <taxon>Bacteria</taxon>
        <taxon>Pseudomonadati</taxon>
        <taxon>Pseudomonadota</taxon>
        <taxon>Alphaproteobacteria</taxon>
        <taxon>Hyphomicrobiales</taxon>
        <taxon>Phyllobacteriaceae</taxon>
        <taxon>Pseudaminobacter</taxon>
    </lineage>
</organism>
<reference evidence="2" key="1">
    <citation type="submission" date="2021-04" db="EMBL/GenBank/DDBJ databases">
        <title>Pseudaminobacter soli sp. nov., isolated from paddy soil contaminated by heavy metals.</title>
        <authorList>
            <person name="Zhang K."/>
        </authorList>
    </citation>
    <scope>NUCLEOTIDE SEQUENCE</scope>
    <source>
        <strain evidence="2">19-2017</strain>
    </source>
</reference>
<accession>A0A942IAR0</accession>